<accession>A0A1M5F5A8</accession>
<protein>
    <submittedName>
        <fullName evidence="7">Sugar phosphate permease</fullName>
    </submittedName>
</protein>
<dbReference type="PROSITE" id="PS50850">
    <property type="entry name" value="MFS"/>
    <property type="match status" value="1"/>
</dbReference>
<proteinExistence type="predicted"/>
<sequence>MTTPAAEPAAPPRARWRHLGVGLTGLVAACAAQNGLPFLTVALRAEGLTLPQVGLLVSAPTAGLVCTLLLWGALADRYGERLVLTAGLAVAAGALTGAALADGALATGLWLLLAGGGSASVHVASGRLVLGWFPPEQRGLAMGVRQAGQPLGVGLAGLLLPRLAGDGPGGALALLAAGCAATAVLVGVLVRDPARPPRAPGAARPASPYRGPVLWRVHAASTLLVVPQFAVAGLAFDWLVRDGGWSAAGAGTLLAASQAGGVAARLGAGTWSDRVGSRLGPLRRVAAAVAVVVGVLAVVAALTPGVLGPAVAAAAVAVAAVATVSPNGVAFTSVAEQAGSAWAGRALGAHNTVQNLAAALTVPAAALLVDGGPGYWAAFAVGAAAALAAVAVVPGRAAEAPPPPALPATAAAR</sequence>
<evidence type="ECO:0000313" key="8">
    <source>
        <dbReference type="Proteomes" id="UP000184471"/>
    </source>
</evidence>
<dbReference type="EMBL" id="FQVX01000001">
    <property type="protein sequence ID" value="SHF86754.1"/>
    <property type="molecule type" value="Genomic_DNA"/>
</dbReference>
<feature type="transmembrane region" description="Helical" evidence="5">
    <location>
        <begin position="21"/>
        <end position="43"/>
    </location>
</feature>
<dbReference type="GO" id="GO:0005886">
    <property type="term" value="C:plasma membrane"/>
    <property type="evidence" value="ECO:0007669"/>
    <property type="project" value="UniProtKB-SubCell"/>
</dbReference>
<feature type="transmembrane region" description="Helical" evidence="5">
    <location>
        <begin position="245"/>
        <end position="264"/>
    </location>
</feature>
<evidence type="ECO:0000256" key="2">
    <source>
        <dbReference type="ARBA" id="ARBA00022692"/>
    </source>
</evidence>
<reference evidence="7 8" key="1">
    <citation type="submission" date="2016-11" db="EMBL/GenBank/DDBJ databases">
        <authorList>
            <person name="Jaros S."/>
            <person name="Januszkiewicz K."/>
            <person name="Wedrychowicz H."/>
        </authorList>
    </citation>
    <scope>NUCLEOTIDE SEQUENCE [LARGE SCALE GENOMIC DNA]</scope>
    <source>
        <strain evidence="7 8">DSM 45408</strain>
    </source>
</reference>
<dbReference type="RefSeq" id="WP_073419014.1">
    <property type="nucleotide sequence ID" value="NZ_FQVX01000001.1"/>
</dbReference>
<evidence type="ECO:0000256" key="1">
    <source>
        <dbReference type="ARBA" id="ARBA00004651"/>
    </source>
</evidence>
<feature type="transmembrane region" description="Helical" evidence="5">
    <location>
        <begin position="82"/>
        <end position="101"/>
    </location>
</feature>
<dbReference type="PANTHER" id="PTHR23527">
    <property type="entry name" value="BLL3282 PROTEIN"/>
    <property type="match status" value="1"/>
</dbReference>
<feature type="domain" description="Major facilitator superfamily (MFS) profile" evidence="6">
    <location>
        <begin position="1"/>
        <end position="401"/>
    </location>
</feature>
<evidence type="ECO:0000313" key="7">
    <source>
        <dbReference type="EMBL" id="SHF86754.1"/>
    </source>
</evidence>
<feature type="transmembrane region" description="Helical" evidence="5">
    <location>
        <begin position="170"/>
        <end position="190"/>
    </location>
</feature>
<organism evidence="7 8">
    <name type="scientific">Geodermatophilus nigrescens</name>
    <dbReference type="NCBI Taxonomy" id="1070870"/>
    <lineage>
        <taxon>Bacteria</taxon>
        <taxon>Bacillati</taxon>
        <taxon>Actinomycetota</taxon>
        <taxon>Actinomycetes</taxon>
        <taxon>Geodermatophilales</taxon>
        <taxon>Geodermatophilaceae</taxon>
        <taxon>Geodermatophilus</taxon>
    </lineage>
</organism>
<feature type="transmembrane region" description="Helical" evidence="5">
    <location>
        <begin position="55"/>
        <end position="75"/>
    </location>
</feature>
<feature type="transmembrane region" description="Helical" evidence="5">
    <location>
        <begin position="375"/>
        <end position="393"/>
    </location>
</feature>
<feature type="transmembrane region" description="Helical" evidence="5">
    <location>
        <begin position="352"/>
        <end position="369"/>
    </location>
</feature>
<evidence type="ECO:0000256" key="4">
    <source>
        <dbReference type="ARBA" id="ARBA00023136"/>
    </source>
</evidence>
<dbReference type="SUPFAM" id="SSF103473">
    <property type="entry name" value="MFS general substrate transporter"/>
    <property type="match status" value="1"/>
</dbReference>
<feature type="transmembrane region" description="Helical" evidence="5">
    <location>
        <begin position="213"/>
        <end position="239"/>
    </location>
</feature>
<feature type="transmembrane region" description="Helical" evidence="5">
    <location>
        <begin position="310"/>
        <end position="331"/>
    </location>
</feature>
<dbReference type="GO" id="GO:0022857">
    <property type="term" value="F:transmembrane transporter activity"/>
    <property type="evidence" value="ECO:0007669"/>
    <property type="project" value="InterPro"/>
</dbReference>
<name>A0A1M5F5A8_9ACTN</name>
<evidence type="ECO:0000256" key="3">
    <source>
        <dbReference type="ARBA" id="ARBA00022989"/>
    </source>
</evidence>
<dbReference type="InterPro" id="IPR036259">
    <property type="entry name" value="MFS_trans_sf"/>
</dbReference>
<dbReference type="STRING" id="1070870.SAMN05444351_1083"/>
<dbReference type="AlphaFoldDB" id="A0A1M5F5A8"/>
<dbReference type="PANTHER" id="PTHR23527:SF1">
    <property type="entry name" value="BLL3282 PROTEIN"/>
    <property type="match status" value="1"/>
</dbReference>
<dbReference type="Gene3D" id="1.20.1250.20">
    <property type="entry name" value="MFS general substrate transporter like domains"/>
    <property type="match status" value="2"/>
</dbReference>
<keyword evidence="2 5" id="KW-0812">Transmembrane</keyword>
<keyword evidence="3 5" id="KW-1133">Transmembrane helix</keyword>
<dbReference type="Proteomes" id="UP000184471">
    <property type="component" value="Unassembled WGS sequence"/>
</dbReference>
<evidence type="ECO:0000256" key="5">
    <source>
        <dbReference type="SAM" id="Phobius"/>
    </source>
</evidence>
<dbReference type="InterPro" id="IPR020846">
    <property type="entry name" value="MFS_dom"/>
</dbReference>
<keyword evidence="8" id="KW-1185">Reference proteome</keyword>
<feature type="transmembrane region" description="Helical" evidence="5">
    <location>
        <begin position="285"/>
        <end position="304"/>
    </location>
</feature>
<comment type="subcellular location">
    <subcellularLocation>
        <location evidence="1">Cell membrane</location>
        <topology evidence="1">Multi-pass membrane protein</topology>
    </subcellularLocation>
</comment>
<gene>
    <name evidence="7" type="ORF">SAMN05444351_1083</name>
</gene>
<keyword evidence="4 5" id="KW-0472">Membrane</keyword>
<evidence type="ECO:0000259" key="6">
    <source>
        <dbReference type="PROSITE" id="PS50850"/>
    </source>
</evidence>
<dbReference type="InterPro" id="IPR052952">
    <property type="entry name" value="MFS-Transporter"/>
</dbReference>
<dbReference type="InterPro" id="IPR011701">
    <property type="entry name" value="MFS"/>
</dbReference>
<dbReference type="Pfam" id="PF07690">
    <property type="entry name" value="MFS_1"/>
    <property type="match status" value="1"/>
</dbReference>